<feature type="transmembrane region" description="Helical" evidence="1">
    <location>
        <begin position="77"/>
        <end position="99"/>
    </location>
</feature>
<evidence type="ECO:0008006" key="4">
    <source>
        <dbReference type="Google" id="ProtNLM"/>
    </source>
</evidence>
<keyword evidence="1" id="KW-0472">Membrane</keyword>
<keyword evidence="1" id="KW-0812">Transmembrane</keyword>
<name>A0A926NSR9_9SPHI</name>
<feature type="transmembrane region" description="Helical" evidence="1">
    <location>
        <begin position="209"/>
        <end position="227"/>
    </location>
</feature>
<sequence length="415" mass="46499">MIQQKTCAFLLLLLIQAAFFHMQAFVLVITAIIILMPLKHHFVAIKAARLFLLLLVPLVFGLMAGFGNNSYLIFKDIYYFTVPLIFITCGVVLACRLSVEMFLKTLVFAGVIGSFVVTGISISYIGFSAFTDPYAAHYAQGIIGTPGPPVALACLLLSQKFNIKLFNRTWFNILVAINVMGVYMFASRTYLIITLCFLILLVADKVKKLWIAPVLLVSIIGLTFIPFDALTTNTDGTFVSKLLGSFSEISLGQYNNEQDINLRYRGYESLMALKSYNEGGTVSHIFGELGKLIDLKTFVRLGEDTDFQYIPVLHNGWLYILVKVGIAGLLTYALVFFSLIVVNWRKYAEIKGRPAIRLFAALTLGCIISLLLTNYIVNAFFNVEMSVIMITLGYSYLNFQSLTFKWEQQQQAISH</sequence>
<evidence type="ECO:0000313" key="2">
    <source>
        <dbReference type="EMBL" id="MBD1395401.1"/>
    </source>
</evidence>
<dbReference type="Proteomes" id="UP000619078">
    <property type="component" value="Unassembled WGS sequence"/>
</dbReference>
<feature type="transmembrane region" description="Helical" evidence="1">
    <location>
        <begin position="106"/>
        <end position="127"/>
    </location>
</feature>
<proteinExistence type="predicted"/>
<keyword evidence="1" id="KW-1133">Transmembrane helix</keyword>
<accession>A0A926NSR9</accession>
<dbReference type="EMBL" id="JACWMX010000012">
    <property type="protein sequence ID" value="MBD1395401.1"/>
    <property type="molecule type" value="Genomic_DNA"/>
</dbReference>
<evidence type="ECO:0000313" key="3">
    <source>
        <dbReference type="Proteomes" id="UP000619078"/>
    </source>
</evidence>
<comment type="caution">
    <text evidence="2">The sequence shown here is derived from an EMBL/GenBank/DDBJ whole genome shotgun (WGS) entry which is preliminary data.</text>
</comment>
<organism evidence="2 3">
    <name type="scientific">Mucilaginibacter glaciei</name>
    <dbReference type="NCBI Taxonomy" id="2772109"/>
    <lineage>
        <taxon>Bacteria</taxon>
        <taxon>Pseudomonadati</taxon>
        <taxon>Bacteroidota</taxon>
        <taxon>Sphingobacteriia</taxon>
        <taxon>Sphingobacteriales</taxon>
        <taxon>Sphingobacteriaceae</taxon>
        <taxon>Mucilaginibacter</taxon>
    </lineage>
</organism>
<dbReference type="RefSeq" id="WP_191166012.1">
    <property type="nucleotide sequence ID" value="NZ_JACWMX010000012.1"/>
</dbReference>
<gene>
    <name evidence="2" type="ORF">IDJ76_20025</name>
</gene>
<dbReference type="AlphaFoldDB" id="A0A926NSR9"/>
<feature type="transmembrane region" description="Helical" evidence="1">
    <location>
        <begin position="317"/>
        <end position="342"/>
    </location>
</feature>
<evidence type="ECO:0000256" key="1">
    <source>
        <dbReference type="SAM" id="Phobius"/>
    </source>
</evidence>
<feature type="transmembrane region" description="Helical" evidence="1">
    <location>
        <begin position="170"/>
        <end position="202"/>
    </location>
</feature>
<reference evidence="2" key="1">
    <citation type="submission" date="2020-09" db="EMBL/GenBank/DDBJ databases">
        <title>Novel species of Mucilaginibacter isolated from a glacier on the Tibetan Plateau.</title>
        <authorList>
            <person name="Liu Q."/>
            <person name="Xin Y.-H."/>
        </authorList>
    </citation>
    <scope>NUCLEOTIDE SEQUENCE</scope>
    <source>
        <strain evidence="2">ZB1P21</strain>
    </source>
</reference>
<feature type="transmembrane region" description="Helical" evidence="1">
    <location>
        <begin position="50"/>
        <end position="71"/>
    </location>
</feature>
<keyword evidence="3" id="KW-1185">Reference proteome</keyword>
<feature type="transmembrane region" description="Helical" evidence="1">
    <location>
        <begin position="12"/>
        <end position="38"/>
    </location>
</feature>
<feature type="transmembrane region" description="Helical" evidence="1">
    <location>
        <begin position="354"/>
        <end position="373"/>
    </location>
</feature>
<protein>
    <recommendedName>
        <fullName evidence="4">O-antigen ligase-like membrane protein</fullName>
    </recommendedName>
</protein>